<dbReference type="EMBL" id="CABIKO010000527">
    <property type="protein sequence ID" value="VVA37330.1"/>
    <property type="molecule type" value="Genomic_DNA"/>
</dbReference>
<reference evidence="2" key="1">
    <citation type="journal article" date="2020" name="Plant J.">
        <title>Transposons played a major role in the diversification between the closely related almond and peach genomes: results from the almond genome sequence.</title>
        <authorList>
            <person name="Alioto T."/>
            <person name="Alexiou K.G."/>
            <person name="Bardil A."/>
            <person name="Barteri F."/>
            <person name="Castanera R."/>
            <person name="Cruz F."/>
            <person name="Dhingra A."/>
            <person name="Duval H."/>
            <person name="Fernandez I Marti A."/>
            <person name="Frias L."/>
            <person name="Galan B."/>
            <person name="Garcia J.L."/>
            <person name="Howad W."/>
            <person name="Gomez-Garrido J."/>
            <person name="Gut M."/>
            <person name="Julca I."/>
            <person name="Morata J."/>
            <person name="Puigdomenech P."/>
            <person name="Ribeca P."/>
            <person name="Rubio Cabetas M.J."/>
            <person name="Vlasova A."/>
            <person name="Wirthensohn M."/>
            <person name="Garcia-Mas J."/>
            <person name="Gabaldon T."/>
            <person name="Casacuberta J.M."/>
            <person name="Arus P."/>
        </authorList>
    </citation>
    <scope>NUCLEOTIDE SEQUENCE [LARGE SCALE GENOMIC DNA]</scope>
    <source>
        <strain evidence="2">cv. Texas</strain>
    </source>
</reference>
<organism evidence="1 2">
    <name type="scientific">Prunus dulcis</name>
    <name type="common">Almond</name>
    <name type="synonym">Amygdalus dulcis</name>
    <dbReference type="NCBI Taxonomy" id="3755"/>
    <lineage>
        <taxon>Eukaryota</taxon>
        <taxon>Viridiplantae</taxon>
        <taxon>Streptophyta</taxon>
        <taxon>Embryophyta</taxon>
        <taxon>Tracheophyta</taxon>
        <taxon>Spermatophyta</taxon>
        <taxon>Magnoliopsida</taxon>
        <taxon>eudicotyledons</taxon>
        <taxon>Gunneridae</taxon>
        <taxon>Pentapetalae</taxon>
        <taxon>rosids</taxon>
        <taxon>fabids</taxon>
        <taxon>Rosales</taxon>
        <taxon>Rosaceae</taxon>
        <taxon>Amygdaloideae</taxon>
        <taxon>Amygdaleae</taxon>
        <taxon>Prunus</taxon>
    </lineage>
</organism>
<dbReference type="Proteomes" id="UP000327085">
    <property type="component" value="Chromosome 8"/>
</dbReference>
<dbReference type="AlphaFoldDB" id="A0A5E4GCK2"/>
<sequence>MEGVEVGTDDSFKRLVLQKKVKQLGTFESNKKQKKKLNTYIRLIGSVFKTNDPLYYTDVVVVEAAKLVTKYTRYTGDKMLHSRFFFPIRGTDTTESTKATPNLVVLRLERPRLIQLNSTYSSHESMKGFTQSHHVLKELHISGSLAELLLKDISF</sequence>
<evidence type="ECO:0000313" key="1">
    <source>
        <dbReference type="EMBL" id="VVA37330.1"/>
    </source>
</evidence>
<evidence type="ECO:0000313" key="2">
    <source>
        <dbReference type="Proteomes" id="UP000327085"/>
    </source>
</evidence>
<proteinExistence type="predicted"/>
<protein>
    <submittedName>
        <fullName evidence="1">Uncharacterized protein</fullName>
    </submittedName>
</protein>
<dbReference type="InParanoid" id="A0A5E4GCK2"/>
<name>A0A5E4GCK2_PRUDU</name>
<dbReference type="Gramene" id="VVA37330">
    <property type="protein sequence ID" value="VVA37330"/>
    <property type="gene ID" value="Prudul26B002683"/>
</dbReference>
<gene>
    <name evidence="1" type="ORF">ALMOND_2B002683</name>
</gene>
<accession>A0A5E4GCK2</accession>